<organism evidence="1 2">
    <name type="scientific">Heterodera schachtii</name>
    <name type="common">Sugarbeet cyst nematode worm</name>
    <name type="synonym">Tylenchus schachtii</name>
    <dbReference type="NCBI Taxonomy" id="97005"/>
    <lineage>
        <taxon>Eukaryota</taxon>
        <taxon>Metazoa</taxon>
        <taxon>Ecdysozoa</taxon>
        <taxon>Nematoda</taxon>
        <taxon>Chromadorea</taxon>
        <taxon>Rhabditida</taxon>
        <taxon>Tylenchina</taxon>
        <taxon>Tylenchomorpha</taxon>
        <taxon>Tylenchoidea</taxon>
        <taxon>Heteroderidae</taxon>
        <taxon>Heteroderinae</taxon>
        <taxon>Heterodera</taxon>
    </lineage>
</organism>
<dbReference type="Gene3D" id="3.40.50.300">
    <property type="entry name" value="P-loop containing nucleotide triphosphate hydrolases"/>
    <property type="match status" value="1"/>
</dbReference>
<sequence>MHWAKGNRTNNTTHQQEEEQDKALCRAIAIVSAFFAYQIERTTTADRQLKKKRQNLMADYDYLMKFLALGDSGVGKPSFLTPDIILCGNKSDLENRRQFSTACAKQLADSCGCPTLRRPLAPPQTSVEKSVDCLLDLVMQRIQMSVDGDNFYGIYGRWGAELRWMRRPQIGQPALHIIAQIAEQRID</sequence>
<evidence type="ECO:0000313" key="1">
    <source>
        <dbReference type="EMBL" id="KAL3074889.1"/>
    </source>
</evidence>
<protein>
    <submittedName>
        <fullName evidence="1">Uncharacterized protein</fullName>
    </submittedName>
</protein>
<dbReference type="SUPFAM" id="SSF52540">
    <property type="entry name" value="P-loop containing nucleoside triphosphate hydrolases"/>
    <property type="match status" value="1"/>
</dbReference>
<name>A0ABD2I466_HETSC</name>
<keyword evidence="2" id="KW-1185">Reference proteome</keyword>
<evidence type="ECO:0000313" key="2">
    <source>
        <dbReference type="Proteomes" id="UP001620645"/>
    </source>
</evidence>
<dbReference type="AlphaFoldDB" id="A0ABD2I466"/>
<dbReference type="InterPro" id="IPR027417">
    <property type="entry name" value="P-loop_NTPase"/>
</dbReference>
<dbReference type="EMBL" id="JBICCN010000356">
    <property type="protein sequence ID" value="KAL3074889.1"/>
    <property type="molecule type" value="Genomic_DNA"/>
</dbReference>
<reference evidence="1 2" key="1">
    <citation type="submission" date="2024-10" db="EMBL/GenBank/DDBJ databases">
        <authorList>
            <person name="Kim D."/>
        </authorList>
    </citation>
    <scope>NUCLEOTIDE SEQUENCE [LARGE SCALE GENOMIC DNA]</scope>
    <source>
        <strain evidence="1">Taebaek</strain>
    </source>
</reference>
<gene>
    <name evidence="1" type="ORF">niasHS_014334</name>
</gene>
<comment type="caution">
    <text evidence="1">The sequence shown here is derived from an EMBL/GenBank/DDBJ whole genome shotgun (WGS) entry which is preliminary data.</text>
</comment>
<proteinExistence type="predicted"/>
<accession>A0ABD2I466</accession>
<dbReference type="Proteomes" id="UP001620645">
    <property type="component" value="Unassembled WGS sequence"/>
</dbReference>